<protein>
    <recommendedName>
        <fullName evidence="1">Up-regulated in Daf-2 domain-containing protein</fullName>
    </recommendedName>
</protein>
<organism evidence="2 3">
    <name type="scientific">Podospora didyma</name>
    <dbReference type="NCBI Taxonomy" id="330526"/>
    <lineage>
        <taxon>Eukaryota</taxon>
        <taxon>Fungi</taxon>
        <taxon>Dikarya</taxon>
        <taxon>Ascomycota</taxon>
        <taxon>Pezizomycotina</taxon>
        <taxon>Sordariomycetes</taxon>
        <taxon>Sordariomycetidae</taxon>
        <taxon>Sordariales</taxon>
        <taxon>Podosporaceae</taxon>
        <taxon>Podospora</taxon>
    </lineage>
</organism>
<dbReference type="EMBL" id="JAULSW010000002">
    <property type="protein sequence ID" value="KAK3389291.1"/>
    <property type="molecule type" value="Genomic_DNA"/>
</dbReference>
<evidence type="ECO:0000313" key="3">
    <source>
        <dbReference type="Proteomes" id="UP001285441"/>
    </source>
</evidence>
<name>A0AAE0NX47_9PEZI</name>
<reference evidence="2" key="1">
    <citation type="journal article" date="2023" name="Mol. Phylogenet. Evol.">
        <title>Genome-scale phylogeny and comparative genomics of the fungal order Sordariales.</title>
        <authorList>
            <person name="Hensen N."/>
            <person name="Bonometti L."/>
            <person name="Westerberg I."/>
            <person name="Brannstrom I.O."/>
            <person name="Guillou S."/>
            <person name="Cros-Aarteil S."/>
            <person name="Calhoun S."/>
            <person name="Haridas S."/>
            <person name="Kuo A."/>
            <person name="Mondo S."/>
            <person name="Pangilinan J."/>
            <person name="Riley R."/>
            <person name="LaButti K."/>
            <person name="Andreopoulos B."/>
            <person name="Lipzen A."/>
            <person name="Chen C."/>
            <person name="Yan M."/>
            <person name="Daum C."/>
            <person name="Ng V."/>
            <person name="Clum A."/>
            <person name="Steindorff A."/>
            <person name="Ohm R.A."/>
            <person name="Martin F."/>
            <person name="Silar P."/>
            <person name="Natvig D.O."/>
            <person name="Lalanne C."/>
            <person name="Gautier V."/>
            <person name="Ament-Velasquez S.L."/>
            <person name="Kruys A."/>
            <person name="Hutchinson M.I."/>
            <person name="Powell A.J."/>
            <person name="Barry K."/>
            <person name="Miller A.N."/>
            <person name="Grigoriev I.V."/>
            <person name="Debuchy R."/>
            <person name="Gladieux P."/>
            <person name="Hiltunen Thoren M."/>
            <person name="Johannesson H."/>
        </authorList>
    </citation>
    <scope>NUCLEOTIDE SEQUENCE</scope>
    <source>
        <strain evidence="2">CBS 232.78</strain>
    </source>
</reference>
<dbReference type="AlphaFoldDB" id="A0AAE0NX47"/>
<dbReference type="Pfam" id="PF18457">
    <property type="entry name" value="PUD1_2"/>
    <property type="match status" value="2"/>
</dbReference>
<accession>A0AAE0NX47</accession>
<dbReference type="Gene3D" id="2.60.40.3820">
    <property type="match status" value="3"/>
</dbReference>
<comment type="caution">
    <text evidence="2">The sequence shown here is derived from an EMBL/GenBank/DDBJ whole genome shotgun (WGS) entry which is preliminary data.</text>
</comment>
<sequence length="330" mass="37816">MEATIDVQGVPHTAQINFVNDFPVKLRSVILVHRYGSEKEERKRWDDALPNTTTASTLEVNYKTGFGTASDYWNLEFQFEDGIVFYVANHQQDLRVSDDNQVMSASISGYTFYRTLKSIRLFHHYSDYPDVQKNFGSIDPGKSSSFWPVHYLSGFGQTDTDHWKVGVILKVDPPSNKMDKKKFSVNGAGFNMENTNLDKWKTPLGGHNSLAFIRLKNDYKYSSDDTYQYEFGNISVGAESVELEMVEYLTGMSHPGMDWWTLEIYLKDGTWYQSSKIERISTLRSTQTRPYSENCFIASHNSFANNEEGYYLIPNQAHSIRQQLTSASPP</sequence>
<dbReference type="InterPro" id="IPR041157">
    <property type="entry name" value="PUD1/2"/>
</dbReference>
<evidence type="ECO:0000259" key="1">
    <source>
        <dbReference type="Pfam" id="PF18457"/>
    </source>
</evidence>
<evidence type="ECO:0000313" key="2">
    <source>
        <dbReference type="EMBL" id="KAK3389291.1"/>
    </source>
</evidence>
<gene>
    <name evidence="2" type="ORF">B0H63DRAFT_445496</name>
</gene>
<dbReference type="Proteomes" id="UP001285441">
    <property type="component" value="Unassembled WGS sequence"/>
</dbReference>
<feature type="domain" description="Up-regulated in Daf-2" evidence="1">
    <location>
        <begin position="114"/>
        <end position="182"/>
    </location>
</feature>
<keyword evidence="3" id="KW-1185">Reference proteome</keyword>
<reference evidence="2" key="2">
    <citation type="submission" date="2023-06" db="EMBL/GenBank/DDBJ databases">
        <authorList>
            <consortium name="Lawrence Berkeley National Laboratory"/>
            <person name="Haridas S."/>
            <person name="Hensen N."/>
            <person name="Bonometti L."/>
            <person name="Westerberg I."/>
            <person name="Brannstrom I.O."/>
            <person name="Guillou S."/>
            <person name="Cros-Aarteil S."/>
            <person name="Calhoun S."/>
            <person name="Kuo A."/>
            <person name="Mondo S."/>
            <person name="Pangilinan J."/>
            <person name="Riley R."/>
            <person name="LaButti K."/>
            <person name="Andreopoulos B."/>
            <person name="Lipzen A."/>
            <person name="Chen C."/>
            <person name="Yanf M."/>
            <person name="Daum C."/>
            <person name="Ng V."/>
            <person name="Clum A."/>
            <person name="Steindorff A."/>
            <person name="Ohm R."/>
            <person name="Martin F."/>
            <person name="Silar P."/>
            <person name="Natvig D."/>
            <person name="Lalanne C."/>
            <person name="Gautier V."/>
            <person name="Ament-velasquez S.L."/>
            <person name="Kruys A."/>
            <person name="Hutchinson M.I."/>
            <person name="Powell A.J."/>
            <person name="Barry K."/>
            <person name="Miller A.N."/>
            <person name="Grigoriev I.V."/>
            <person name="Debuchy R."/>
            <person name="Gladieux P."/>
            <person name="Thoren M.H."/>
            <person name="Johannesson H."/>
        </authorList>
    </citation>
    <scope>NUCLEOTIDE SEQUENCE</scope>
    <source>
        <strain evidence="2">CBS 232.78</strain>
    </source>
</reference>
<feature type="domain" description="Up-regulated in Daf-2" evidence="1">
    <location>
        <begin position="13"/>
        <end position="92"/>
    </location>
</feature>
<proteinExistence type="predicted"/>